<protein>
    <submittedName>
        <fullName evidence="6">Alpha/beta-hydrolase</fullName>
    </submittedName>
</protein>
<dbReference type="InterPro" id="IPR029058">
    <property type="entry name" value="AB_hydrolase_fold"/>
</dbReference>
<dbReference type="PROSITE" id="PS01174">
    <property type="entry name" value="LIPASE_GDXG_SER"/>
    <property type="match status" value="1"/>
</dbReference>
<dbReference type="PANTHER" id="PTHR48081:SF31">
    <property type="entry name" value="STERYL ACETYL HYDROLASE MUG81-RELATED"/>
    <property type="match status" value="1"/>
</dbReference>
<dbReference type="EMBL" id="JAPQKS010000003">
    <property type="protein sequence ID" value="KAJ5239867.1"/>
    <property type="molecule type" value="Genomic_DNA"/>
</dbReference>
<comment type="similarity">
    <text evidence="1">Belongs to the 'GDXG' lipolytic enzyme family.</text>
</comment>
<sequence length="367" mass="40274">MAPKHTLSALEWLSVGSAALKTLSLGFLSLFVIPFQRSKGPPTFSQHLAYTISRTYTTNFSPKSIVATSPTTGECYQKFVTSQGLNAKTVTLPDGTKAHWLGDPTAEKILLFFHGGGYLVYATDGHFHLLHESLKAVEQQGGKLAVLFLEYDVSLDAPYPRQLQQATALLQYTLTELQKKPEQILLAGDSAGGNLALALLSHLSHPHPQVDAVNLSASLSGTALLSPWVTFETTSESMKANAHRDALAIPALHKWASLFRGSAPSDPYLEPLSAPANWWQPLLTKKVLITAGADEIFVDDIQKFAAQLSSASKDVEMHTTTGEPHDYLVMEFLMGHPRTQQRDIFEKWALCMSENVDMNFILYAPSH</sequence>
<reference evidence="6" key="1">
    <citation type="submission" date="2022-11" db="EMBL/GenBank/DDBJ databases">
        <authorList>
            <person name="Petersen C."/>
        </authorList>
    </citation>
    <scope>NUCLEOTIDE SEQUENCE</scope>
    <source>
        <strain evidence="6">IBT 19713</strain>
    </source>
</reference>
<evidence type="ECO:0000256" key="2">
    <source>
        <dbReference type="ARBA" id="ARBA00022801"/>
    </source>
</evidence>
<dbReference type="InterPro" id="IPR013094">
    <property type="entry name" value="AB_hydrolase_3"/>
</dbReference>
<dbReference type="InterPro" id="IPR033140">
    <property type="entry name" value="Lipase_GDXG_put_SER_AS"/>
</dbReference>
<evidence type="ECO:0000256" key="4">
    <source>
        <dbReference type="SAM" id="Phobius"/>
    </source>
</evidence>
<dbReference type="OrthoDB" id="2152029at2759"/>
<evidence type="ECO:0000313" key="6">
    <source>
        <dbReference type="EMBL" id="KAJ5239867.1"/>
    </source>
</evidence>
<reference evidence="6" key="2">
    <citation type="journal article" date="2023" name="IMA Fungus">
        <title>Comparative genomic study of the Penicillium genus elucidates a diverse pangenome and 15 lateral gene transfer events.</title>
        <authorList>
            <person name="Petersen C."/>
            <person name="Sorensen T."/>
            <person name="Nielsen M.R."/>
            <person name="Sondergaard T.E."/>
            <person name="Sorensen J.L."/>
            <person name="Fitzpatrick D.A."/>
            <person name="Frisvad J.C."/>
            <person name="Nielsen K.L."/>
        </authorList>
    </citation>
    <scope>NUCLEOTIDE SEQUENCE</scope>
    <source>
        <strain evidence="6">IBT 19713</strain>
    </source>
</reference>
<keyword evidence="4" id="KW-0812">Transmembrane</keyword>
<gene>
    <name evidence="6" type="ORF">N7468_004486</name>
</gene>
<keyword evidence="2" id="KW-0378">Hydrolase</keyword>
<dbReference type="Gene3D" id="3.40.50.1820">
    <property type="entry name" value="alpha/beta hydrolase"/>
    <property type="match status" value="1"/>
</dbReference>
<dbReference type="GeneID" id="83201086"/>
<evidence type="ECO:0000259" key="5">
    <source>
        <dbReference type="Pfam" id="PF07859"/>
    </source>
</evidence>
<comment type="caution">
    <text evidence="6">The sequence shown here is derived from an EMBL/GenBank/DDBJ whole genome shotgun (WGS) entry which is preliminary data.</text>
</comment>
<dbReference type="InterPro" id="IPR050300">
    <property type="entry name" value="GDXG_lipolytic_enzyme"/>
</dbReference>
<name>A0A9W9P8P6_9EURO</name>
<dbReference type="PANTHER" id="PTHR48081">
    <property type="entry name" value="AB HYDROLASE SUPERFAMILY PROTEIN C4A8.06C"/>
    <property type="match status" value="1"/>
</dbReference>
<dbReference type="GO" id="GO:0072330">
    <property type="term" value="P:monocarboxylic acid biosynthetic process"/>
    <property type="evidence" value="ECO:0007669"/>
    <property type="project" value="UniProtKB-ARBA"/>
</dbReference>
<feature type="active site" evidence="3">
    <location>
        <position position="190"/>
    </location>
</feature>
<evidence type="ECO:0000256" key="1">
    <source>
        <dbReference type="ARBA" id="ARBA00010515"/>
    </source>
</evidence>
<dbReference type="Proteomes" id="UP001150941">
    <property type="component" value="Unassembled WGS sequence"/>
</dbReference>
<dbReference type="Pfam" id="PF07859">
    <property type="entry name" value="Abhydrolase_3"/>
    <property type="match status" value="1"/>
</dbReference>
<keyword evidence="4" id="KW-0472">Membrane</keyword>
<accession>A0A9W9P8P6</accession>
<evidence type="ECO:0000256" key="3">
    <source>
        <dbReference type="PROSITE-ProRule" id="PRU10038"/>
    </source>
</evidence>
<dbReference type="AlphaFoldDB" id="A0A9W9P8P6"/>
<feature type="domain" description="Alpha/beta hydrolase fold-3" evidence="5">
    <location>
        <begin position="110"/>
        <end position="328"/>
    </location>
</feature>
<dbReference type="GO" id="GO:0016787">
    <property type="term" value="F:hydrolase activity"/>
    <property type="evidence" value="ECO:0007669"/>
    <property type="project" value="UniProtKB-KW"/>
</dbReference>
<feature type="transmembrane region" description="Helical" evidence="4">
    <location>
        <begin position="12"/>
        <end position="33"/>
    </location>
</feature>
<proteinExistence type="inferred from homology"/>
<dbReference type="RefSeq" id="XP_058332786.1">
    <property type="nucleotide sequence ID" value="XM_058473783.1"/>
</dbReference>
<keyword evidence="7" id="KW-1185">Reference proteome</keyword>
<dbReference type="GO" id="GO:0017000">
    <property type="term" value="P:antibiotic biosynthetic process"/>
    <property type="evidence" value="ECO:0007669"/>
    <property type="project" value="UniProtKB-ARBA"/>
</dbReference>
<keyword evidence="4" id="KW-1133">Transmembrane helix</keyword>
<dbReference type="SUPFAM" id="SSF53474">
    <property type="entry name" value="alpha/beta-Hydrolases"/>
    <property type="match status" value="1"/>
</dbReference>
<organism evidence="6 7">
    <name type="scientific">Penicillium chermesinum</name>
    <dbReference type="NCBI Taxonomy" id="63820"/>
    <lineage>
        <taxon>Eukaryota</taxon>
        <taxon>Fungi</taxon>
        <taxon>Dikarya</taxon>
        <taxon>Ascomycota</taxon>
        <taxon>Pezizomycotina</taxon>
        <taxon>Eurotiomycetes</taxon>
        <taxon>Eurotiomycetidae</taxon>
        <taxon>Eurotiales</taxon>
        <taxon>Aspergillaceae</taxon>
        <taxon>Penicillium</taxon>
    </lineage>
</organism>
<evidence type="ECO:0000313" key="7">
    <source>
        <dbReference type="Proteomes" id="UP001150941"/>
    </source>
</evidence>